<comment type="caution">
    <text evidence="1">The sequence shown here is derived from an EMBL/GenBank/DDBJ whole genome shotgun (WGS) entry which is preliminary data.</text>
</comment>
<gene>
    <name evidence="1" type="ORF">I7I52_04825</name>
</gene>
<dbReference type="Proteomes" id="UP000670092">
    <property type="component" value="Unassembled WGS sequence"/>
</dbReference>
<dbReference type="AlphaFoldDB" id="A0A8H8CXD9"/>
<accession>A0A8H8CXD9</accession>
<name>A0A8H8CXD9_AJECA</name>
<dbReference type="VEuPathDB" id="FungiDB:I7I52_04825"/>
<reference evidence="1 2" key="1">
    <citation type="submission" date="2021-01" db="EMBL/GenBank/DDBJ databases">
        <title>Chromosome-level genome assembly of a human fungal pathogen reveals clustering of transcriptionally co-regulated genes.</title>
        <authorList>
            <person name="Voorhies M."/>
            <person name="Cohen S."/>
            <person name="Shea T.P."/>
            <person name="Petrus S."/>
            <person name="Munoz J.F."/>
            <person name="Poplawski S."/>
            <person name="Goldman W.E."/>
            <person name="Michael T."/>
            <person name="Cuomo C.A."/>
            <person name="Sil A."/>
            <person name="Beyhan S."/>
        </authorList>
    </citation>
    <scope>NUCLEOTIDE SEQUENCE [LARGE SCALE GENOMIC DNA]</scope>
    <source>
        <strain evidence="1 2">G184AR</strain>
    </source>
</reference>
<evidence type="ECO:0000313" key="2">
    <source>
        <dbReference type="Proteomes" id="UP000670092"/>
    </source>
</evidence>
<sequence>MANLTIRGIRQTKKWLDELRDPKFFTNLPQGYPNIIMLPSLPLPIIPVPEGDTYYCCDSNFNAKYIFIGFDGLGSRTLSSKSEQLRSSYTPSPRTWRGVDILDAKQH</sequence>
<evidence type="ECO:0000313" key="1">
    <source>
        <dbReference type="EMBL" id="KAG5293495.1"/>
    </source>
</evidence>
<organism evidence="1 2">
    <name type="scientific">Ajellomyces capsulatus</name>
    <name type="common">Darling's disease fungus</name>
    <name type="synonym">Histoplasma capsulatum</name>
    <dbReference type="NCBI Taxonomy" id="5037"/>
    <lineage>
        <taxon>Eukaryota</taxon>
        <taxon>Fungi</taxon>
        <taxon>Dikarya</taxon>
        <taxon>Ascomycota</taxon>
        <taxon>Pezizomycotina</taxon>
        <taxon>Eurotiomycetes</taxon>
        <taxon>Eurotiomycetidae</taxon>
        <taxon>Onygenales</taxon>
        <taxon>Ajellomycetaceae</taxon>
        <taxon>Histoplasma</taxon>
    </lineage>
</organism>
<dbReference type="EMBL" id="JAEVHI010000004">
    <property type="protein sequence ID" value="KAG5293495.1"/>
    <property type="molecule type" value="Genomic_DNA"/>
</dbReference>
<protein>
    <submittedName>
        <fullName evidence="1">Uncharacterized protein</fullName>
    </submittedName>
</protein>
<proteinExistence type="predicted"/>